<dbReference type="PROSITE" id="PS51192">
    <property type="entry name" value="HELICASE_ATP_BIND_1"/>
    <property type="match status" value="1"/>
</dbReference>
<keyword evidence="3 7" id="KW-0067">ATP-binding</keyword>
<keyword evidence="2" id="KW-0378">Hydrolase</keyword>
<evidence type="ECO:0000259" key="6">
    <source>
        <dbReference type="PROSITE" id="PS51192"/>
    </source>
</evidence>
<comment type="caution">
    <text evidence="7">The sequence shown here is derived from an EMBL/GenBank/DDBJ whole genome shotgun (WGS) entry which is preliminary data.</text>
</comment>
<dbReference type="SUPFAM" id="SSF52540">
    <property type="entry name" value="P-loop containing nucleoside triphosphate hydrolases"/>
    <property type="match status" value="1"/>
</dbReference>
<keyword evidence="3 7" id="KW-0347">Helicase</keyword>
<feature type="non-terminal residue" evidence="7">
    <location>
        <position position="191"/>
    </location>
</feature>
<dbReference type="InterPro" id="IPR047112">
    <property type="entry name" value="RecG/Mfd"/>
</dbReference>
<dbReference type="Gene3D" id="3.40.50.300">
    <property type="entry name" value="P-loop containing nucleotide triphosphate hydrolases"/>
    <property type="match status" value="1"/>
</dbReference>
<dbReference type="Pfam" id="PF00270">
    <property type="entry name" value="DEAD"/>
    <property type="match status" value="1"/>
</dbReference>
<sequence>MLLAVDNGFQACMMAPTEILARQHFATITRMLDGMPVRVAILTGASKTAERRAALEGIASGEVSILIGTHALIEDRVRFANLGLVVIDEQHRFGVEQRARLWTKNAQPPHILVMTATPIPRTLAMTLYGDLDVSVIDELPPGRRPIRTFHYTDAARLKLFGFMRQQIRQGRQVYVVYPLIKESEAMDYKDL</sequence>
<keyword evidence="5" id="KW-0234">DNA repair</keyword>
<name>K1SQF0_9ZZZZ</name>
<dbReference type="PANTHER" id="PTHR47964">
    <property type="entry name" value="ATP-DEPENDENT DNA HELICASE HOMOLOG RECG, CHLOROPLASTIC"/>
    <property type="match status" value="1"/>
</dbReference>
<dbReference type="InterPro" id="IPR011545">
    <property type="entry name" value="DEAD/DEAH_box_helicase_dom"/>
</dbReference>
<keyword evidence="4" id="KW-0238">DNA-binding</keyword>
<dbReference type="GO" id="GO:0016787">
    <property type="term" value="F:hydrolase activity"/>
    <property type="evidence" value="ECO:0007669"/>
    <property type="project" value="UniProtKB-KW"/>
</dbReference>
<protein>
    <submittedName>
        <fullName evidence="7">ATP-dependent DNA helicase RecG</fullName>
    </submittedName>
</protein>
<dbReference type="PANTHER" id="PTHR47964:SF1">
    <property type="entry name" value="ATP-DEPENDENT DNA HELICASE HOMOLOG RECG, CHLOROPLASTIC"/>
    <property type="match status" value="1"/>
</dbReference>
<dbReference type="GO" id="GO:0006281">
    <property type="term" value="P:DNA repair"/>
    <property type="evidence" value="ECO:0007669"/>
    <property type="project" value="UniProtKB-KW"/>
</dbReference>
<evidence type="ECO:0000256" key="2">
    <source>
        <dbReference type="ARBA" id="ARBA00022801"/>
    </source>
</evidence>
<dbReference type="EMBL" id="AJWZ01005300">
    <property type="protein sequence ID" value="EKC62957.1"/>
    <property type="molecule type" value="Genomic_DNA"/>
</dbReference>
<dbReference type="GO" id="GO:0003677">
    <property type="term" value="F:DNA binding"/>
    <property type="evidence" value="ECO:0007669"/>
    <property type="project" value="UniProtKB-KW"/>
</dbReference>
<dbReference type="GO" id="GO:0003678">
    <property type="term" value="F:DNA helicase activity"/>
    <property type="evidence" value="ECO:0007669"/>
    <property type="project" value="TreeGrafter"/>
</dbReference>
<reference evidence="7" key="1">
    <citation type="journal article" date="2013" name="Environ. Microbiol.">
        <title>Microbiota from the distal guts of lean and obese adolescents exhibit partial functional redundancy besides clear differences in community structure.</title>
        <authorList>
            <person name="Ferrer M."/>
            <person name="Ruiz A."/>
            <person name="Lanza F."/>
            <person name="Haange S.B."/>
            <person name="Oberbach A."/>
            <person name="Till H."/>
            <person name="Bargiela R."/>
            <person name="Campoy C."/>
            <person name="Segura M.T."/>
            <person name="Richter M."/>
            <person name="von Bergen M."/>
            <person name="Seifert J."/>
            <person name="Suarez A."/>
        </authorList>
    </citation>
    <scope>NUCLEOTIDE SEQUENCE</scope>
</reference>
<evidence type="ECO:0000313" key="7">
    <source>
        <dbReference type="EMBL" id="EKC62957.1"/>
    </source>
</evidence>
<dbReference type="GO" id="GO:0005524">
    <property type="term" value="F:ATP binding"/>
    <property type="evidence" value="ECO:0007669"/>
    <property type="project" value="InterPro"/>
</dbReference>
<organism evidence="7">
    <name type="scientific">human gut metagenome</name>
    <dbReference type="NCBI Taxonomy" id="408170"/>
    <lineage>
        <taxon>unclassified sequences</taxon>
        <taxon>metagenomes</taxon>
        <taxon>organismal metagenomes</taxon>
    </lineage>
</organism>
<evidence type="ECO:0000256" key="5">
    <source>
        <dbReference type="ARBA" id="ARBA00023204"/>
    </source>
</evidence>
<proteinExistence type="predicted"/>
<evidence type="ECO:0000256" key="4">
    <source>
        <dbReference type="ARBA" id="ARBA00023125"/>
    </source>
</evidence>
<evidence type="ECO:0000256" key="3">
    <source>
        <dbReference type="ARBA" id="ARBA00022806"/>
    </source>
</evidence>
<keyword evidence="1" id="KW-0227">DNA damage</keyword>
<dbReference type="SMART" id="SM00487">
    <property type="entry name" value="DEXDc"/>
    <property type="match status" value="1"/>
</dbReference>
<feature type="domain" description="Helicase ATP-binding" evidence="6">
    <location>
        <begin position="1"/>
        <end position="136"/>
    </location>
</feature>
<gene>
    <name evidence="7" type="ORF">OBE_07716</name>
</gene>
<evidence type="ECO:0000256" key="1">
    <source>
        <dbReference type="ARBA" id="ARBA00022763"/>
    </source>
</evidence>
<keyword evidence="3 7" id="KW-0547">Nucleotide-binding</keyword>
<dbReference type="AlphaFoldDB" id="K1SQF0"/>
<accession>K1SQF0</accession>
<dbReference type="InterPro" id="IPR014001">
    <property type="entry name" value="Helicase_ATP-bd"/>
</dbReference>
<dbReference type="InterPro" id="IPR027417">
    <property type="entry name" value="P-loop_NTPase"/>
</dbReference>